<evidence type="ECO:0000256" key="2">
    <source>
        <dbReference type="ARBA" id="ARBA00007635"/>
    </source>
</evidence>
<evidence type="ECO:0000256" key="3">
    <source>
        <dbReference type="ARBA" id="ARBA00022692"/>
    </source>
</evidence>
<feature type="region of interest" description="Disordered" evidence="7">
    <location>
        <begin position="197"/>
        <end position="230"/>
    </location>
</feature>
<dbReference type="STRING" id="43335.A0A4U5P2Z8"/>
<organism evidence="9">
    <name type="scientific">Populus alba</name>
    <name type="common">White poplar</name>
    <dbReference type="NCBI Taxonomy" id="43335"/>
    <lineage>
        <taxon>Eukaryota</taxon>
        <taxon>Viridiplantae</taxon>
        <taxon>Streptophyta</taxon>
        <taxon>Embryophyta</taxon>
        <taxon>Tracheophyta</taxon>
        <taxon>Spermatophyta</taxon>
        <taxon>Magnoliopsida</taxon>
        <taxon>eudicotyledons</taxon>
        <taxon>Gunneridae</taxon>
        <taxon>Pentapetalae</taxon>
        <taxon>rosids</taxon>
        <taxon>fabids</taxon>
        <taxon>Malpighiales</taxon>
        <taxon>Salicaceae</taxon>
        <taxon>Saliceae</taxon>
        <taxon>Populus</taxon>
    </lineage>
</organism>
<reference evidence="9" key="1">
    <citation type="submission" date="2018-10" db="EMBL/GenBank/DDBJ databases">
        <title>Population genomic analysis revealed the cold adaptation of white poplar.</title>
        <authorList>
            <person name="Liu Y.-J."/>
        </authorList>
    </citation>
    <scope>NUCLEOTIDE SEQUENCE [LARGE SCALE GENOMIC DNA]</scope>
    <source>
        <strain evidence="9">PAL-ZL1</strain>
    </source>
</reference>
<proteinExistence type="inferred from homology"/>
<dbReference type="EMBL" id="RCHU01000901">
    <property type="protein sequence ID" value="TKR89981.1"/>
    <property type="molecule type" value="Genomic_DNA"/>
</dbReference>
<protein>
    <recommendedName>
        <fullName evidence="6">WAT1-related protein</fullName>
    </recommendedName>
</protein>
<accession>A0A4U5P2Z8</accession>
<dbReference type="SUPFAM" id="SSF103481">
    <property type="entry name" value="Multidrug resistance efflux transporter EmrE"/>
    <property type="match status" value="1"/>
</dbReference>
<dbReference type="InterPro" id="IPR030184">
    <property type="entry name" value="WAT1-related"/>
</dbReference>
<dbReference type="GO" id="GO:0016020">
    <property type="term" value="C:membrane"/>
    <property type="evidence" value="ECO:0007669"/>
    <property type="project" value="UniProtKB-SubCell"/>
</dbReference>
<comment type="similarity">
    <text evidence="2 6">Belongs to the drug/metabolite transporter (DMT) superfamily. Plant drug/metabolite exporter (P-DME) (TC 2.A.7.4) family.</text>
</comment>
<keyword evidence="3 6" id="KW-0812">Transmembrane</keyword>
<dbReference type="InterPro" id="IPR000620">
    <property type="entry name" value="EamA_dom"/>
</dbReference>
<feature type="transmembrane region" description="Helical" evidence="6">
    <location>
        <begin position="131"/>
        <end position="150"/>
    </location>
</feature>
<feature type="transmembrane region" description="Helical" evidence="6">
    <location>
        <begin position="34"/>
        <end position="51"/>
    </location>
</feature>
<feature type="transmembrane region" description="Helical" evidence="6">
    <location>
        <begin position="63"/>
        <end position="82"/>
    </location>
</feature>
<evidence type="ECO:0000259" key="8">
    <source>
        <dbReference type="Pfam" id="PF00892"/>
    </source>
</evidence>
<comment type="subcellular location">
    <subcellularLocation>
        <location evidence="1 6">Membrane</location>
        <topology evidence="1 6">Multi-pass membrane protein</topology>
    </subcellularLocation>
</comment>
<evidence type="ECO:0000256" key="4">
    <source>
        <dbReference type="ARBA" id="ARBA00022989"/>
    </source>
</evidence>
<evidence type="ECO:0000256" key="7">
    <source>
        <dbReference type="SAM" id="MobiDB-lite"/>
    </source>
</evidence>
<keyword evidence="5 6" id="KW-0472">Membrane</keyword>
<dbReference type="InterPro" id="IPR037185">
    <property type="entry name" value="EmrE-like"/>
</dbReference>
<comment type="caution">
    <text evidence="9">The sequence shown here is derived from an EMBL/GenBank/DDBJ whole genome shotgun (WGS) entry which is preliminary data.</text>
</comment>
<dbReference type="GO" id="GO:0022857">
    <property type="term" value="F:transmembrane transporter activity"/>
    <property type="evidence" value="ECO:0007669"/>
    <property type="project" value="InterPro"/>
</dbReference>
<gene>
    <name evidence="9" type="ORF">D5086_0000237780</name>
</gene>
<feature type="transmembrane region" description="Helical" evidence="6">
    <location>
        <begin position="156"/>
        <end position="173"/>
    </location>
</feature>
<dbReference type="PANTHER" id="PTHR31218">
    <property type="entry name" value="WAT1-RELATED PROTEIN"/>
    <property type="match status" value="1"/>
</dbReference>
<evidence type="ECO:0000313" key="9">
    <source>
        <dbReference type="EMBL" id="TKR89981.1"/>
    </source>
</evidence>
<evidence type="ECO:0000256" key="6">
    <source>
        <dbReference type="RuleBase" id="RU363077"/>
    </source>
</evidence>
<evidence type="ECO:0000256" key="1">
    <source>
        <dbReference type="ARBA" id="ARBA00004141"/>
    </source>
</evidence>
<keyword evidence="4 6" id="KW-1133">Transmembrane helix</keyword>
<name>A0A4U5P2Z8_POPAL</name>
<feature type="domain" description="EamA" evidence="8">
    <location>
        <begin position="33"/>
        <end position="169"/>
    </location>
</feature>
<sequence length="230" mass="25171">MIACLYKGETFHLIHKTLQHHVQVKSSVLHKTRGTILLIGSCLSYSSWYILQAKLLKVFPFKYHTTMITCILASIQSAAIGLCIDRSNAAWKIEWNLQLLTIIYSGSLASAATFCLISWAVVRRGPSYPPMFNPLTLIFVAVLEALIIGAEITAGQLLGMVLIIIGLYSFLLGKTKEMKNMPKSNIEAAEAATTVESTKVQPMDSVKPASPLTTTNEDIESGSVKDVVNP</sequence>
<feature type="transmembrane region" description="Helical" evidence="6">
    <location>
        <begin position="102"/>
        <end position="122"/>
    </location>
</feature>
<evidence type="ECO:0000256" key="5">
    <source>
        <dbReference type="ARBA" id="ARBA00023136"/>
    </source>
</evidence>
<dbReference type="AlphaFoldDB" id="A0A4U5P2Z8"/>
<dbReference type="Pfam" id="PF00892">
    <property type="entry name" value="EamA"/>
    <property type="match status" value="1"/>
</dbReference>